<dbReference type="FunFam" id="2.10.70.10:FF:000026">
    <property type="entry name" value="Complement inhibitory factor H"/>
    <property type="match status" value="3"/>
</dbReference>
<keyword evidence="7" id="KW-0325">Glycoprotein</keyword>
<feature type="domain" description="Sushi" evidence="9">
    <location>
        <begin position="471"/>
        <end position="529"/>
    </location>
</feature>
<dbReference type="Bgee" id="ENSPPAG00000030484">
    <property type="expression patterns" value="Expressed in liver"/>
</dbReference>
<dbReference type="Proteomes" id="UP000240080">
    <property type="component" value="Chromosome 1"/>
</dbReference>
<feature type="domain" description="Sushi" evidence="9">
    <location>
        <begin position="291"/>
        <end position="348"/>
    </location>
</feature>
<keyword evidence="5" id="KW-0677">Repeat</keyword>
<dbReference type="PANTHER" id="PTHR45785:SF9">
    <property type="entry name" value="COMPLEMENT FACTOR H-RELATED PROTEIN 5"/>
    <property type="match status" value="1"/>
</dbReference>
<dbReference type="Gene3D" id="2.10.70.10">
    <property type="entry name" value="Complement Module, domain 1"/>
    <property type="match status" value="9"/>
</dbReference>
<dbReference type="CTD" id="81494"/>
<dbReference type="AlphaFoldDB" id="A0A2R9ABK5"/>
<organism evidence="10 11">
    <name type="scientific">Pan paniscus</name>
    <name type="common">Pygmy chimpanzee</name>
    <name type="synonym">Bonobo</name>
    <dbReference type="NCBI Taxonomy" id="9597"/>
    <lineage>
        <taxon>Eukaryota</taxon>
        <taxon>Metazoa</taxon>
        <taxon>Chordata</taxon>
        <taxon>Craniata</taxon>
        <taxon>Vertebrata</taxon>
        <taxon>Euteleostomi</taxon>
        <taxon>Mammalia</taxon>
        <taxon>Eutheria</taxon>
        <taxon>Euarchontoglires</taxon>
        <taxon>Primates</taxon>
        <taxon>Haplorrhini</taxon>
        <taxon>Catarrhini</taxon>
        <taxon>Hominidae</taxon>
        <taxon>Pan</taxon>
    </lineage>
</organism>
<dbReference type="FunFam" id="2.10.70.10:FF:000041">
    <property type="entry name" value="Complement factor H"/>
    <property type="match status" value="1"/>
</dbReference>
<protein>
    <submittedName>
        <fullName evidence="10">Complement factor H related 5</fullName>
    </submittedName>
</protein>
<feature type="disulfide bond" evidence="8">
    <location>
        <begin position="232"/>
        <end position="275"/>
    </location>
</feature>
<dbReference type="SUPFAM" id="SSF57535">
    <property type="entry name" value="Complement control module/SCR domain"/>
    <property type="match status" value="8"/>
</dbReference>
<dbReference type="GO" id="GO:0046982">
    <property type="term" value="F:protein heterodimerization activity"/>
    <property type="evidence" value="ECO:0007669"/>
    <property type="project" value="Ensembl"/>
</dbReference>
<reference evidence="10" key="2">
    <citation type="submission" date="2025-08" db="UniProtKB">
        <authorList>
            <consortium name="Ensembl"/>
        </authorList>
    </citation>
    <scope>IDENTIFICATION</scope>
</reference>
<feature type="domain" description="Sushi" evidence="9">
    <location>
        <begin position="411"/>
        <end position="468"/>
    </location>
</feature>
<evidence type="ECO:0000256" key="6">
    <source>
        <dbReference type="ARBA" id="ARBA00023157"/>
    </source>
</evidence>
<dbReference type="EMBL" id="AJFE02080523">
    <property type="status" value="NOT_ANNOTATED_CDS"/>
    <property type="molecule type" value="Genomic_DNA"/>
</dbReference>
<dbReference type="OMA" id="GNNMITC"/>
<dbReference type="GO" id="GO:0042802">
    <property type="term" value="F:identical protein binding"/>
    <property type="evidence" value="ECO:0007669"/>
    <property type="project" value="Ensembl"/>
</dbReference>
<dbReference type="InterPro" id="IPR035976">
    <property type="entry name" value="Sushi/SCR/CCP_sf"/>
</dbReference>
<evidence type="ECO:0000256" key="5">
    <source>
        <dbReference type="ARBA" id="ARBA00022737"/>
    </source>
</evidence>
<dbReference type="InterPro" id="IPR000436">
    <property type="entry name" value="Sushi_SCR_CCP_dom"/>
</dbReference>
<dbReference type="GO" id="GO:0006956">
    <property type="term" value="P:complement activation"/>
    <property type="evidence" value="ECO:0007669"/>
    <property type="project" value="TreeGrafter"/>
</dbReference>
<dbReference type="InterPro" id="IPR051503">
    <property type="entry name" value="ComplSys_Reg/VirEntry_Med"/>
</dbReference>
<keyword evidence="4" id="KW-0732">Signal</keyword>
<evidence type="ECO:0000256" key="1">
    <source>
        <dbReference type="ARBA" id="ARBA00004613"/>
    </source>
</evidence>
<evidence type="ECO:0000256" key="8">
    <source>
        <dbReference type="PROSITE-ProRule" id="PRU00302"/>
    </source>
</evidence>
<evidence type="ECO:0000313" key="10">
    <source>
        <dbReference type="Ensembl" id="ENSPPAP00000014644.1"/>
    </source>
</evidence>
<dbReference type="Ensembl" id="ENSPPAT00000037331.1">
    <property type="protein sequence ID" value="ENSPPAP00000014644.1"/>
    <property type="gene ID" value="ENSPPAG00000030484.1"/>
</dbReference>
<name>A0A2R9ABK5_PANPA</name>
<keyword evidence="11" id="KW-1185">Reference proteome</keyword>
<dbReference type="GO" id="GO:0005615">
    <property type="term" value="C:extracellular space"/>
    <property type="evidence" value="ECO:0007669"/>
    <property type="project" value="TreeGrafter"/>
</dbReference>
<evidence type="ECO:0000256" key="2">
    <source>
        <dbReference type="ARBA" id="ARBA00022525"/>
    </source>
</evidence>
<dbReference type="SMART" id="SM00032">
    <property type="entry name" value="CCP"/>
    <property type="match status" value="8"/>
</dbReference>
<feature type="domain" description="Sushi" evidence="9">
    <location>
        <begin position="230"/>
        <end position="288"/>
    </location>
</feature>
<keyword evidence="3 8" id="KW-0768">Sushi</keyword>
<dbReference type="STRING" id="9597.ENSPPAP00000014644"/>
<gene>
    <name evidence="10" type="primary">CFHR5</name>
</gene>
<dbReference type="PANTHER" id="PTHR45785">
    <property type="entry name" value="COMPLEMENT FACTOR H-RELATED"/>
    <property type="match status" value="1"/>
</dbReference>
<dbReference type="CDD" id="cd00033">
    <property type="entry name" value="CCP"/>
    <property type="match status" value="6"/>
</dbReference>
<keyword evidence="2" id="KW-0964">Secreted</keyword>
<dbReference type="PROSITE" id="PS50923">
    <property type="entry name" value="SUSHI"/>
    <property type="match status" value="6"/>
</dbReference>
<comment type="caution">
    <text evidence="8">Lacks conserved residue(s) required for the propagation of feature annotation.</text>
</comment>
<reference evidence="10" key="3">
    <citation type="submission" date="2025-09" db="UniProtKB">
        <authorList>
            <consortium name="Ensembl"/>
        </authorList>
    </citation>
    <scope>IDENTIFICATION</scope>
</reference>
<dbReference type="GeneID" id="100967817"/>
<proteinExistence type="predicted"/>
<reference evidence="10 11" key="1">
    <citation type="journal article" date="2012" name="Nature">
        <title>The bonobo genome compared with the chimpanzee and human genomes.</title>
        <authorList>
            <person name="Prufer K."/>
            <person name="Munch K."/>
            <person name="Hellmann I."/>
            <person name="Akagi K."/>
            <person name="Miller J.R."/>
            <person name="Walenz B."/>
            <person name="Koren S."/>
            <person name="Sutton G."/>
            <person name="Kodira C."/>
            <person name="Winer R."/>
            <person name="Knight J.R."/>
            <person name="Mullikin J.C."/>
            <person name="Meader S.J."/>
            <person name="Ponting C.P."/>
            <person name="Lunter G."/>
            <person name="Higashino S."/>
            <person name="Hobolth A."/>
            <person name="Dutheil J."/>
            <person name="Karakoc E."/>
            <person name="Alkan C."/>
            <person name="Sajjadian S."/>
            <person name="Catacchio C.R."/>
            <person name="Ventura M."/>
            <person name="Marques-Bonet T."/>
            <person name="Eichler E.E."/>
            <person name="Andre C."/>
            <person name="Atencia R."/>
            <person name="Mugisha L."/>
            <person name="Junhold J."/>
            <person name="Patterson N."/>
            <person name="Siebauer M."/>
            <person name="Good J.M."/>
            <person name="Fischer A."/>
            <person name="Ptak S.E."/>
            <person name="Lachmann M."/>
            <person name="Symer D.E."/>
            <person name="Mailund T."/>
            <person name="Schierup M.H."/>
            <person name="Andres A.M."/>
            <person name="Kelso J."/>
            <person name="Paabo S."/>
        </authorList>
    </citation>
    <scope>NUCLEOTIDE SEQUENCE [LARGE SCALE GENOMIC DNA]</scope>
</reference>
<comment type="subcellular location">
    <subcellularLocation>
        <location evidence="1">Secreted</location>
    </subcellularLocation>
</comment>
<keyword evidence="6 8" id="KW-1015">Disulfide bond</keyword>
<dbReference type="Pfam" id="PF00084">
    <property type="entry name" value="Sushi"/>
    <property type="match status" value="7"/>
</dbReference>
<evidence type="ECO:0000256" key="4">
    <source>
        <dbReference type="ARBA" id="ARBA00022729"/>
    </source>
</evidence>
<dbReference type="KEGG" id="pps:100967817"/>
<feature type="disulfide bond" evidence="8">
    <location>
        <begin position="473"/>
        <end position="516"/>
    </location>
</feature>
<dbReference type="GO" id="GO:0032991">
    <property type="term" value="C:protein-containing complex"/>
    <property type="evidence" value="ECO:0007669"/>
    <property type="project" value="Ensembl"/>
</dbReference>
<dbReference type="GO" id="GO:0001851">
    <property type="term" value="F:complement component C3b binding"/>
    <property type="evidence" value="ECO:0007669"/>
    <property type="project" value="TreeGrafter"/>
</dbReference>
<evidence type="ECO:0000313" key="11">
    <source>
        <dbReference type="Proteomes" id="UP000240080"/>
    </source>
</evidence>
<dbReference type="GO" id="GO:0051838">
    <property type="term" value="P:cytolysis by host of symbiont cells"/>
    <property type="evidence" value="ECO:0007669"/>
    <property type="project" value="Ensembl"/>
</dbReference>
<feature type="domain" description="Sushi" evidence="9">
    <location>
        <begin position="109"/>
        <end position="166"/>
    </location>
</feature>
<accession>A0A2R9ABK5</accession>
<feature type="domain" description="Sushi" evidence="9">
    <location>
        <begin position="169"/>
        <end position="227"/>
    </location>
</feature>
<dbReference type="GeneTree" id="ENSGT00940000154386"/>
<evidence type="ECO:0000256" key="7">
    <source>
        <dbReference type="ARBA" id="ARBA00023180"/>
    </source>
</evidence>
<sequence>MKADLKQHHHHWSIFSYIRLRLPSMLLLFSVILISWVSTVGGEGTLCDFPKIHHGFLYDEEDYNPFSQVPTGEVFYYSCEYNFVSPSKSFWTRITCTEEGWSPTPKCLRMCSFPFVKNGHSESSGLIHLEGDTVQIICNTGYSLQNNEKNISCVERGWSTPPICSFTKEECHVPILEANVDAQPKKESYKVGDVLKFSCRKNLIRVGSDSVQCYQFGWSPNFPTCKGQVRSCGPPPQLSNGEVKEIRKDEYGHNEVVEYDCNSNFIINGPKKIQCVDGEWTTLPTCVEQVKTCGYIPELEYGYVQPSVPPYQHGVSVEVNCINEYAMIGNNMTTCINGIWTELPICVATHQLKKCKIAGVNIKTLLKLSGKEFNHKSRIRYRCSDIFRYRHSVCINGKWNPELHCTEKREQFCPPPPQIPNAQNMTTTVNYQDGEKVAVLCKENYLLPEAKEIVCKDGRWQSLPRCVESTAYCGPPPSISNGDTTSFPLSVYPPGSTVTYRCQSFYKLQGSVTVTCRNKQWSEPPRCLDPCVVSEENMNKNNIQLKWRNDGKLYAKTGDAIEFQCKFPHKAMISSPPFRAICQEGKFEYPICE</sequence>
<dbReference type="FunFam" id="2.10.70.10:FF:000060">
    <property type="entry name" value="Complement inhibitory factor H"/>
    <property type="match status" value="1"/>
</dbReference>
<dbReference type="FunFam" id="2.10.70.10:FF:000054">
    <property type="entry name" value="Complement inhibitory factor H"/>
    <property type="match status" value="1"/>
</dbReference>
<evidence type="ECO:0000259" key="9">
    <source>
        <dbReference type="PROSITE" id="PS50923"/>
    </source>
</evidence>
<evidence type="ECO:0000256" key="3">
    <source>
        <dbReference type="ARBA" id="ARBA00022659"/>
    </source>
</evidence>